<protein>
    <submittedName>
        <fullName evidence="1">Uncharacterized protein</fullName>
    </submittedName>
</protein>
<organism evidence="1 2">
    <name type="scientific">Acacia crassicarpa</name>
    <name type="common">northern wattle</name>
    <dbReference type="NCBI Taxonomy" id="499986"/>
    <lineage>
        <taxon>Eukaryota</taxon>
        <taxon>Viridiplantae</taxon>
        <taxon>Streptophyta</taxon>
        <taxon>Embryophyta</taxon>
        <taxon>Tracheophyta</taxon>
        <taxon>Spermatophyta</taxon>
        <taxon>Magnoliopsida</taxon>
        <taxon>eudicotyledons</taxon>
        <taxon>Gunneridae</taxon>
        <taxon>Pentapetalae</taxon>
        <taxon>rosids</taxon>
        <taxon>fabids</taxon>
        <taxon>Fabales</taxon>
        <taxon>Fabaceae</taxon>
        <taxon>Caesalpinioideae</taxon>
        <taxon>mimosoid clade</taxon>
        <taxon>Acacieae</taxon>
        <taxon>Acacia</taxon>
    </lineage>
</organism>
<name>A0AAE1TBW4_9FABA</name>
<keyword evidence="2" id="KW-1185">Reference proteome</keyword>
<accession>A0AAE1TBW4</accession>
<comment type="caution">
    <text evidence="1">The sequence shown here is derived from an EMBL/GenBank/DDBJ whole genome shotgun (WGS) entry which is preliminary data.</text>
</comment>
<reference evidence="1" key="1">
    <citation type="submission" date="2023-10" db="EMBL/GenBank/DDBJ databases">
        <title>Chromosome-level genome of the transformable northern wattle, Acacia crassicarpa.</title>
        <authorList>
            <person name="Massaro I."/>
            <person name="Sinha N.R."/>
            <person name="Poethig S."/>
            <person name="Leichty A.R."/>
        </authorList>
    </citation>
    <scope>NUCLEOTIDE SEQUENCE</scope>
    <source>
        <strain evidence="1">Acra3RX</strain>
        <tissue evidence="1">Leaf</tissue>
    </source>
</reference>
<gene>
    <name evidence="1" type="ORF">QN277_016189</name>
</gene>
<evidence type="ECO:0000313" key="1">
    <source>
        <dbReference type="EMBL" id="KAK4278330.1"/>
    </source>
</evidence>
<evidence type="ECO:0000313" key="2">
    <source>
        <dbReference type="Proteomes" id="UP001293593"/>
    </source>
</evidence>
<proteinExistence type="predicted"/>
<sequence length="91" mass="10143">MYHKEKLAANLNDSVHGTIDLCDSIHGVVNLFIFPPFSPKPKQWDEESTSGASVFEEESLFISPCLRVSDFLSAQSEGEEELIQDDERGAL</sequence>
<dbReference type="Proteomes" id="UP001293593">
    <property type="component" value="Unassembled WGS sequence"/>
</dbReference>
<dbReference type="EMBL" id="JAWXYG010000003">
    <property type="protein sequence ID" value="KAK4278330.1"/>
    <property type="molecule type" value="Genomic_DNA"/>
</dbReference>
<dbReference type="AlphaFoldDB" id="A0AAE1TBW4"/>